<keyword evidence="3" id="KW-1185">Reference proteome</keyword>
<evidence type="ECO:0000313" key="3">
    <source>
        <dbReference type="Proteomes" id="UP001302349"/>
    </source>
</evidence>
<name>A0ABZ0J059_9BACT</name>
<proteinExistence type="predicted"/>
<sequence>MDKKRVIKSYEKLDQAMKDLLLEAYPSGFTGNVIRLTNAQNETYFAVPLETEEANYLIKVPLESMKSKATPADDDDDDGFDAGADDVDEVAGADDADDADDSSSDPSYNQGFDDDID</sequence>
<accession>A0ABZ0J059</accession>
<evidence type="ECO:0000313" key="2">
    <source>
        <dbReference type="EMBL" id="WOK09321.1"/>
    </source>
</evidence>
<evidence type="ECO:0000256" key="1">
    <source>
        <dbReference type="SAM" id="MobiDB-lite"/>
    </source>
</evidence>
<dbReference type="RefSeq" id="WP_317491941.1">
    <property type="nucleotide sequence ID" value="NZ_CP136051.1"/>
</dbReference>
<protein>
    <submittedName>
        <fullName evidence="2">Uncharacterized protein</fullName>
    </submittedName>
</protein>
<dbReference type="EMBL" id="CP136051">
    <property type="protein sequence ID" value="WOK09321.1"/>
    <property type="molecule type" value="Genomic_DNA"/>
</dbReference>
<gene>
    <name evidence="2" type="ORF">RT717_11795</name>
</gene>
<reference evidence="2 3" key="1">
    <citation type="journal article" date="2023" name="Microbiol. Resour. Announc.">
        <title>Complete Genome Sequence of Imperialibacter roseus strain P4T.</title>
        <authorList>
            <person name="Tizabi D.R."/>
            <person name="Bachvaroff T."/>
            <person name="Hill R.T."/>
        </authorList>
    </citation>
    <scope>NUCLEOTIDE SEQUENCE [LARGE SCALE GENOMIC DNA]</scope>
    <source>
        <strain evidence="2 3">P4T</strain>
    </source>
</reference>
<organism evidence="2 3">
    <name type="scientific">Imperialibacter roseus</name>
    <dbReference type="NCBI Taxonomy" id="1324217"/>
    <lineage>
        <taxon>Bacteria</taxon>
        <taxon>Pseudomonadati</taxon>
        <taxon>Bacteroidota</taxon>
        <taxon>Cytophagia</taxon>
        <taxon>Cytophagales</taxon>
        <taxon>Flammeovirgaceae</taxon>
        <taxon>Imperialibacter</taxon>
    </lineage>
</organism>
<feature type="region of interest" description="Disordered" evidence="1">
    <location>
        <begin position="65"/>
        <end position="117"/>
    </location>
</feature>
<feature type="compositionally biased region" description="Acidic residues" evidence="1">
    <location>
        <begin position="72"/>
        <end position="103"/>
    </location>
</feature>
<dbReference type="Proteomes" id="UP001302349">
    <property type="component" value="Chromosome"/>
</dbReference>